<feature type="transmembrane region" description="Helical" evidence="2">
    <location>
        <begin position="95"/>
        <end position="119"/>
    </location>
</feature>
<keyword evidence="2" id="KW-0812">Transmembrane</keyword>
<sequence length="668" mass="76023">MNWLYYLLEANLYLLLFYGFYRLFLQNETFYNSNRYFLLLSSVTAFVLPIMQLGFLKPTPIIDNNLFPPPILYTEEQLAKMTFAPVQETFNLIEWFYPVYLIIALGFAIKLSISLFKIIHLCLKAKKAKTGKITLIELKEQTTAFSFFNLLFIHPHLAEKQTVLNHEMVHIKQKHSVDILFFELLQIICWFNPIIHFIKKDIKLLHEYIADELSTNSGIQKHEYAMFLIENSFGVVPIPLTNQIFNQSILKRRINMLNKKRTADWARLRLLLTLPLVGAMLCTSTMAFTKDYGYVDLLPEKSKTAETIPQEVPQVKEVKQTAPKVKTVKRDQVKFPPPIVSQAYYSPSKYDKSTKKQTSLENKLIIVNGKELTYKNDFYGVSGADKIITLKSAEAIKKYGDKAKYGVVEVSGKSLKIINTPTDKIKFPPPIVRPDRAYFIPKRDYNSSSTNPPYIEKRYVVMNGQPVSNLDEFYGVRNASQIIYLKPSAAVSKYGDKAKNGAVEITGGEVKYLKLGEVPPPPPVEDQVKFPPPIVKPDKKSLKSAPAPPPAYKVREKAPRVTENRNITGTIKREIDSAANRLTGTVRGYQVDRKNNINRVKSLDGKDEVIAIEGYPINDDGTKINEVELKKKGNQSKKSPILTEGYPINTNGEKIKEVKVTGRHSKVN</sequence>
<gene>
    <name evidence="4" type="ORF">EZ428_16720</name>
</gene>
<dbReference type="Proteomes" id="UP000292884">
    <property type="component" value="Unassembled WGS sequence"/>
</dbReference>
<organism evidence="4 5">
    <name type="scientific">Pedobacter frigiditerrae</name>
    <dbReference type="NCBI Taxonomy" id="2530452"/>
    <lineage>
        <taxon>Bacteria</taxon>
        <taxon>Pseudomonadati</taxon>
        <taxon>Bacteroidota</taxon>
        <taxon>Sphingobacteriia</taxon>
        <taxon>Sphingobacteriales</taxon>
        <taxon>Sphingobacteriaceae</taxon>
        <taxon>Pedobacter</taxon>
    </lineage>
</organism>
<reference evidence="4 5" key="1">
    <citation type="submission" date="2019-02" db="EMBL/GenBank/DDBJ databases">
        <title>Pedobacter sp. RP-1-13 sp. nov., isolated from Arctic soil.</title>
        <authorList>
            <person name="Dahal R.H."/>
        </authorList>
    </citation>
    <scope>NUCLEOTIDE SEQUENCE [LARGE SCALE GENOMIC DNA]</scope>
    <source>
        <strain evidence="4 5">RP-1-13</strain>
    </source>
</reference>
<evidence type="ECO:0000256" key="2">
    <source>
        <dbReference type="SAM" id="Phobius"/>
    </source>
</evidence>
<feature type="transmembrane region" description="Helical" evidence="2">
    <location>
        <begin position="36"/>
        <end position="56"/>
    </location>
</feature>
<feature type="transmembrane region" description="Helical" evidence="2">
    <location>
        <begin position="179"/>
        <end position="198"/>
    </location>
</feature>
<feature type="transmembrane region" description="Helical" evidence="2">
    <location>
        <begin position="266"/>
        <end position="288"/>
    </location>
</feature>
<evidence type="ECO:0000313" key="4">
    <source>
        <dbReference type="EMBL" id="TCC89338.1"/>
    </source>
</evidence>
<dbReference type="PANTHER" id="PTHR34978">
    <property type="entry name" value="POSSIBLE SENSOR-TRANSDUCER PROTEIN BLAR"/>
    <property type="match status" value="1"/>
</dbReference>
<evidence type="ECO:0000259" key="3">
    <source>
        <dbReference type="Pfam" id="PF05569"/>
    </source>
</evidence>
<feature type="region of interest" description="Disordered" evidence="1">
    <location>
        <begin position="522"/>
        <end position="552"/>
    </location>
</feature>
<dbReference type="RefSeq" id="WP_131554325.1">
    <property type="nucleotide sequence ID" value="NZ_SJSK01000004.1"/>
</dbReference>
<dbReference type="AlphaFoldDB" id="A0A4R0MR25"/>
<dbReference type="InterPro" id="IPR052173">
    <property type="entry name" value="Beta-lactam_resp_regulator"/>
</dbReference>
<comment type="caution">
    <text evidence="4">The sequence shown here is derived from an EMBL/GenBank/DDBJ whole genome shotgun (WGS) entry which is preliminary data.</text>
</comment>
<dbReference type="InterPro" id="IPR008756">
    <property type="entry name" value="Peptidase_M56"/>
</dbReference>
<name>A0A4R0MR25_9SPHI</name>
<dbReference type="OrthoDB" id="649093at2"/>
<feature type="transmembrane region" description="Helical" evidence="2">
    <location>
        <begin position="6"/>
        <end position="24"/>
    </location>
</feature>
<dbReference type="EMBL" id="SJSK01000004">
    <property type="protein sequence ID" value="TCC89338.1"/>
    <property type="molecule type" value="Genomic_DNA"/>
</dbReference>
<dbReference type="CDD" id="cd07341">
    <property type="entry name" value="M56_BlaR1_MecR1_like"/>
    <property type="match status" value="1"/>
</dbReference>
<keyword evidence="2" id="KW-0472">Membrane</keyword>
<keyword evidence="5" id="KW-1185">Reference proteome</keyword>
<dbReference type="PANTHER" id="PTHR34978:SF3">
    <property type="entry name" value="SLR0241 PROTEIN"/>
    <property type="match status" value="1"/>
</dbReference>
<evidence type="ECO:0000313" key="5">
    <source>
        <dbReference type="Proteomes" id="UP000292884"/>
    </source>
</evidence>
<evidence type="ECO:0000256" key="1">
    <source>
        <dbReference type="SAM" id="MobiDB-lite"/>
    </source>
</evidence>
<proteinExistence type="predicted"/>
<accession>A0A4R0MR25</accession>
<feature type="domain" description="Peptidase M56" evidence="3">
    <location>
        <begin position="158"/>
        <end position="257"/>
    </location>
</feature>
<protein>
    <submittedName>
        <fullName evidence="4">M56 family metallopeptidase</fullName>
    </submittedName>
</protein>
<feature type="transmembrane region" description="Helical" evidence="2">
    <location>
        <begin position="224"/>
        <end position="245"/>
    </location>
</feature>
<dbReference type="Pfam" id="PF05569">
    <property type="entry name" value="Peptidase_M56"/>
    <property type="match status" value="1"/>
</dbReference>
<feature type="compositionally biased region" description="Pro residues" evidence="1">
    <location>
        <begin position="522"/>
        <end position="535"/>
    </location>
</feature>
<keyword evidence="2" id="KW-1133">Transmembrane helix</keyword>